<keyword evidence="2" id="KW-1133">Transmembrane helix</keyword>
<protein>
    <submittedName>
        <fullName evidence="4">DUF3152 domain-containing protein</fullName>
    </submittedName>
</protein>
<organism evidence="4 5">
    <name type="scientific">Streptomyces gossypii</name>
    <dbReference type="NCBI Taxonomy" id="2883101"/>
    <lineage>
        <taxon>Bacteria</taxon>
        <taxon>Bacillati</taxon>
        <taxon>Actinomycetota</taxon>
        <taxon>Actinomycetes</taxon>
        <taxon>Kitasatosporales</taxon>
        <taxon>Streptomycetaceae</taxon>
        <taxon>Streptomyces</taxon>
    </lineage>
</organism>
<proteinExistence type="predicted"/>
<feature type="compositionally biased region" description="Low complexity" evidence="1">
    <location>
        <begin position="209"/>
        <end position="220"/>
    </location>
</feature>
<dbReference type="EMBL" id="JAJAGO010000008">
    <property type="protein sequence ID" value="MCT2591895.1"/>
    <property type="molecule type" value="Genomic_DNA"/>
</dbReference>
<keyword evidence="2" id="KW-0472">Membrane</keyword>
<evidence type="ECO:0000313" key="5">
    <source>
        <dbReference type="Proteomes" id="UP001156389"/>
    </source>
</evidence>
<dbReference type="Proteomes" id="UP001156389">
    <property type="component" value="Unassembled WGS sequence"/>
</dbReference>
<evidence type="ECO:0000259" key="3">
    <source>
        <dbReference type="Pfam" id="PF11350"/>
    </source>
</evidence>
<name>A0ABT2JX45_9ACTN</name>
<dbReference type="SUPFAM" id="SSF55486">
    <property type="entry name" value="Metalloproteases ('zincins'), catalytic domain"/>
    <property type="match status" value="1"/>
</dbReference>
<evidence type="ECO:0000256" key="1">
    <source>
        <dbReference type="SAM" id="MobiDB-lite"/>
    </source>
</evidence>
<feature type="transmembrane region" description="Helical" evidence="2">
    <location>
        <begin position="230"/>
        <end position="251"/>
    </location>
</feature>
<sequence length="496" mass="51282">MGRHSRKRRDPAGTAPDAPAAPAAPPTGHEAPGGDGQGQQRGQRRTRPERGQEPPPSGRPQRTAPPGLGPDTPPHGASFFGGTASAAGLPTTRGGHPEHREPGGGWGASGAGHGAPVGAGEGPRQEYLDAFDDVFAAGAPDQRPGTGGSEQPGSSTPTGRAGPPPHPAQAAARNSQDHRIPAQRGAQPPPAEPRLPQQAPHAGDDGDDGPLAPLAPIAPLRGKARKGRTLTGAAAAAVTTVLAVVVAGQVAGGNGERDSRSARADAGRGGEADQASRSDGRPTPTASQKPAKPDGARSYDSRISEVHALPRDLEGPNAFTAIPDGAKGPGGEEVLRYRVDVEKELPLDGELFAEAVHTTLNDERSWVHDGARSFERVSSGKVDFVMTLASPGTTGVWCAKSGLDTTEQQVSCDSAATERIMINAYRWAQGSPTFGDSLMREYREMLINHEVGHRLGLDHVGCKEDGALAPVMMQQTKSLTSGTATCRPNAWPHPKG</sequence>
<evidence type="ECO:0000256" key="2">
    <source>
        <dbReference type="SAM" id="Phobius"/>
    </source>
</evidence>
<feature type="domain" description="DUF3152" evidence="3">
    <location>
        <begin position="314"/>
        <end position="494"/>
    </location>
</feature>
<feature type="region of interest" description="Disordered" evidence="1">
    <location>
        <begin position="252"/>
        <end position="300"/>
    </location>
</feature>
<comment type="caution">
    <text evidence="4">The sequence shown here is derived from an EMBL/GenBank/DDBJ whole genome shotgun (WGS) entry which is preliminary data.</text>
</comment>
<feature type="compositionally biased region" description="Basic and acidic residues" evidence="1">
    <location>
        <begin position="255"/>
        <end position="280"/>
    </location>
</feature>
<reference evidence="4 5" key="1">
    <citation type="submission" date="2021-10" db="EMBL/GenBank/DDBJ databases">
        <title>Streptomyces gossypii sp. nov., isolated from soil collected from cotton field.</title>
        <authorList>
            <person name="Ge X."/>
            <person name="Chen X."/>
            <person name="Liu W."/>
        </authorList>
    </citation>
    <scope>NUCLEOTIDE SEQUENCE [LARGE SCALE GENOMIC DNA]</scope>
    <source>
        <strain evidence="4 5">N2-109</strain>
    </source>
</reference>
<keyword evidence="5" id="KW-1185">Reference proteome</keyword>
<dbReference type="Pfam" id="PF11350">
    <property type="entry name" value="DUF3152"/>
    <property type="match status" value="1"/>
</dbReference>
<feature type="compositionally biased region" description="Basic and acidic residues" evidence="1">
    <location>
        <begin position="291"/>
        <end position="300"/>
    </location>
</feature>
<feature type="compositionally biased region" description="Gly residues" evidence="1">
    <location>
        <begin position="103"/>
        <end position="121"/>
    </location>
</feature>
<feature type="region of interest" description="Disordered" evidence="1">
    <location>
        <begin position="1"/>
        <end position="231"/>
    </location>
</feature>
<feature type="compositionally biased region" description="Low complexity" evidence="1">
    <location>
        <begin position="76"/>
        <end position="88"/>
    </location>
</feature>
<accession>A0ABT2JX45</accession>
<feature type="compositionally biased region" description="Low complexity" evidence="1">
    <location>
        <begin position="12"/>
        <end position="30"/>
    </location>
</feature>
<dbReference type="RefSeq" id="WP_260219220.1">
    <property type="nucleotide sequence ID" value="NZ_JAJAGO010000008.1"/>
</dbReference>
<keyword evidence="2" id="KW-0812">Transmembrane</keyword>
<gene>
    <name evidence="4" type="ORF">LHJ74_18655</name>
</gene>
<evidence type="ECO:0000313" key="4">
    <source>
        <dbReference type="EMBL" id="MCT2591895.1"/>
    </source>
</evidence>
<feature type="region of interest" description="Disordered" evidence="1">
    <location>
        <begin position="308"/>
        <end position="327"/>
    </location>
</feature>
<dbReference type="InterPro" id="IPR022603">
    <property type="entry name" value="DUF3152"/>
</dbReference>